<comment type="subcellular location">
    <subcellularLocation>
        <location evidence="2">Cytoplasm</location>
    </subcellularLocation>
</comment>
<dbReference type="PIRSF" id="PIRSF006276">
    <property type="entry name" value="UspA"/>
    <property type="match status" value="1"/>
</dbReference>
<organism evidence="4 5">
    <name type="scientific">Desulfoluna spongiiphila</name>
    <dbReference type="NCBI Taxonomy" id="419481"/>
    <lineage>
        <taxon>Bacteria</taxon>
        <taxon>Pseudomonadati</taxon>
        <taxon>Thermodesulfobacteriota</taxon>
        <taxon>Desulfobacteria</taxon>
        <taxon>Desulfobacterales</taxon>
        <taxon>Desulfolunaceae</taxon>
        <taxon>Desulfoluna</taxon>
    </lineage>
</organism>
<dbReference type="SUPFAM" id="SSF52402">
    <property type="entry name" value="Adenine nucleotide alpha hydrolases-like"/>
    <property type="match status" value="1"/>
</dbReference>
<evidence type="ECO:0000259" key="3">
    <source>
        <dbReference type="Pfam" id="PF00582"/>
    </source>
</evidence>
<sequence length="161" mass="17397">MAYKKIVVAVDVNDASSTLMAQSIELAVKEGAELAVFHCLRQSTVAELEDRIGTFTEMDQASSHRRRIERKDAQVTHAEAWLQGLCILAKGKGIKTRTHVAVGNPGEDIVEYAGDWGADLIVLGRTNRGTLADLLLGSASNHVVHHAQCSVLLVHTQQTSG</sequence>
<dbReference type="EMBL" id="FMUX01000031">
    <property type="protein sequence ID" value="SCY87950.1"/>
    <property type="molecule type" value="Genomic_DNA"/>
</dbReference>
<dbReference type="STRING" id="419481.SAMN05216233_13133"/>
<evidence type="ECO:0000313" key="5">
    <source>
        <dbReference type="Proteomes" id="UP000198870"/>
    </source>
</evidence>
<accession>A0A1G5JJ81</accession>
<dbReference type="InterPro" id="IPR006016">
    <property type="entry name" value="UspA"/>
</dbReference>
<comment type="similarity">
    <text evidence="1 2">Belongs to the universal stress protein A family.</text>
</comment>
<dbReference type="Gene3D" id="3.40.50.620">
    <property type="entry name" value="HUPs"/>
    <property type="match status" value="1"/>
</dbReference>
<dbReference type="GO" id="GO:0005737">
    <property type="term" value="C:cytoplasm"/>
    <property type="evidence" value="ECO:0007669"/>
    <property type="project" value="UniProtKB-SubCell"/>
</dbReference>
<dbReference type="InterPro" id="IPR006015">
    <property type="entry name" value="Universal_stress_UspA"/>
</dbReference>
<dbReference type="PANTHER" id="PTHR46268">
    <property type="entry name" value="STRESS RESPONSE PROTEIN NHAX"/>
    <property type="match status" value="1"/>
</dbReference>
<reference evidence="4 5" key="1">
    <citation type="submission" date="2016-10" db="EMBL/GenBank/DDBJ databases">
        <authorList>
            <person name="de Groot N.N."/>
        </authorList>
    </citation>
    <scope>NUCLEOTIDE SEQUENCE [LARGE SCALE GENOMIC DNA]</scope>
    <source>
        <strain evidence="4 5">AA1</strain>
    </source>
</reference>
<dbReference type="PANTHER" id="PTHR46268:SF8">
    <property type="entry name" value="UNIVERSAL STRESS PROTEIN SLL1388"/>
    <property type="match status" value="1"/>
</dbReference>
<keyword evidence="5" id="KW-1185">Reference proteome</keyword>
<dbReference type="InterPro" id="IPR014729">
    <property type="entry name" value="Rossmann-like_a/b/a_fold"/>
</dbReference>
<feature type="domain" description="UspA" evidence="3">
    <location>
        <begin position="3"/>
        <end position="155"/>
    </location>
</feature>
<dbReference type="CDD" id="cd00293">
    <property type="entry name" value="USP-like"/>
    <property type="match status" value="1"/>
</dbReference>
<evidence type="ECO:0000256" key="2">
    <source>
        <dbReference type="PIRNR" id="PIRNR006276"/>
    </source>
</evidence>
<dbReference type="AlphaFoldDB" id="A0A1G5JJ81"/>
<name>A0A1G5JJ81_9BACT</name>
<dbReference type="PRINTS" id="PR01438">
    <property type="entry name" value="UNVRSLSTRESS"/>
</dbReference>
<evidence type="ECO:0000313" key="4">
    <source>
        <dbReference type="EMBL" id="SCY87950.1"/>
    </source>
</evidence>
<dbReference type="Pfam" id="PF00582">
    <property type="entry name" value="Usp"/>
    <property type="match status" value="1"/>
</dbReference>
<evidence type="ECO:0000256" key="1">
    <source>
        <dbReference type="ARBA" id="ARBA00008791"/>
    </source>
</evidence>
<gene>
    <name evidence="4" type="ORF">SAMN05216233_13133</name>
</gene>
<dbReference type="Proteomes" id="UP000198870">
    <property type="component" value="Unassembled WGS sequence"/>
</dbReference>
<proteinExistence type="inferred from homology"/>
<keyword evidence="2" id="KW-0963">Cytoplasm</keyword>
<dbReference type="RefSeq" id="WP_175470067.1">
    <property type="nucleotide sequence ID" value="NZ_FMUX01000031.1"/>
</dbReference>
<protein>
    <recommendedName>
        <fullName evidence="2">Universal stress protein</fullName>
    </recommendedName>
</protein>